<evidence type="ECO:0000256" key="1">
    <source>
        <dbReference type="ARBA" id="ARBA00004569"/>
    </source>
</evidence>
<dbReference type="PANTHER" id="PTHR11961">
    <property type="entry name" value="CYTOCHROME C"/>
    <property type="match status" value="1"/>
</dbReference>
<evidence type="ECO:0000259" key="11">
    <source>
        <dbReference type="PROSITE" id="PS51007"/>
    </source>
</evidence>
<comment type="similarity">
    <text evidence="2 9">Belongs to the cytochrome c family.</text>
</comment>
<dbReference type="Gene3D" id="1.10.760.10">
    <property type="entry name" value="Cytochrome c-like domain"/>
    <property type="match status" value="1"/>
</dbReference>
<dbReference type="GO" id="GO:0009055">
    <property type="term" value="F:electron transfer activity"/>
    <property type="evidence" value="ECO:0007669"/>
    <property type="project" value="InterPro"/>
</dbReference>
<dbReference type="PROSITE" id="PS51007">
    <property type="entry name" value="CYTC"/>
    <property type="match status" value="1"/>
</dbReference>
<evidence type="ECO:0000256" key="5">
    <source>
        <dbReference type="ARBA" id="ARBA00022723"/>
    </source>
</evidence>
<dbReference type="GO" id="GO:0020037">
    <property type="term" value="F:heme binding"/>
    <property type="evidence" value="ECO:0007669"/>
    <property type="project" value="InterPro"/>
</dbReference>
<evidence type="ECO:0000256" key="7">
    <source>
        <dbReference type="ARBA" id="ARBA00023004"/>
    </source>
</evidence>
<proteinExistence type="inferred from homology"/>
<dbReference type="InterPro" id="IPR002327">
    <property type="entry name" value="Cyt_c_1A/1B"/>
</dbReference>
<dbReference type="SUPFAM" id="SSF46626">
    <property type="entry name" value="Cytochrome c"/>
    <property type="match status" value="1"/>
</dbReference>
<reference evidence="13" key="1">
    <citation type="submission" date="2021-01" db="EMBL/GenBank/DDBJ databases">
        <authorList>
            <person name="Corre E."/>
            <person name="Pelletier E."/>
            <person name="Niang G."/>
            <person name="Scheremetjew M."/>
            <person name="Finn R."/>
            <person name="Kale V."/>
            <person name="Holt S."/>
            <person name="Cochrane G."/>
            <person name="Meng A."/>
            <person name="Brown T."/>
            <person name="Cohen L."/>
        </authorList>
    </citation>
    <scope>NUCLEOTIDE SEQUENCE</scope>
    <source>
        <strain evidence="13">CCMP1594</strain>
    </source>
</reference>
<dbReference type="GO" id="GO:0005758">
    <property type="term" value="C:mitochondrial intermembrane space"/>
    <property type="evidence" value="ECO:0007669"/>
    <property type="project" value="UniProtKB-SubCell"/>
</dbReference>
<dbReference type="EMBL" id="HBJA01070737">
    <property type="protein sequence ID" value="CAE0813687.1"/>
    <property type="molecule type" value="Transcribed_RNA"/>
</dbReference>
<protein>
    <recommendedName>
        <fullName evidence="11">Cytochrome c domain-containing protein</fullName>
    </recommendedName>
</protein>
<keyword evidence="4 8" id="KW-0349">Heme</keyword>
<gene>
    <name evidence="12" type="ORF">EGYM00163_LOCUS24838</name>
    <name evidence="13" type="ORF">EGYM00163_LOCUS24839</name>
</gene>
<dbReference type="InterPro" id="IPR036909">
    <property type="entry name" value="Cyt_c-like_dom_sf"/>
</dbReference>
<keyword evidence="10" id="KW-0679">Respiratory chain</keyword>
<evidence type="ECO:0000256" key="3">
    <source>
        <dbReference type="ARBA" id="ARBA00022448"/>
    </source>
</evidence>
<feature type="domain" description="Cytochrome c" evidence="11">
    <location>
        <begin position="4"/>
        <end position="104"/>
    </location>
</feature>
<comment type="function">
    <text evidence="10">Electron carrier protein. The oxidized form of the cytochrome c heme group can accept an electron from the heme group of the cytochrome c1 subunit of cytochrome reductase. Cytochrome c then transfers this electron to the cytochrome oxidase complex, the final protein carrier in the mitochondrial electron-transport chain.</text>
</comment>
<dbReference type="EMBL" id="HBJA01070738">
    <property type="protein sequence ID" value="CAE0813688.1"/>
    <property type="molecule type" value="Transcribed_RNA"/>
</dbReference>
<dbReference type="PRINTS" id="PR00604">
    <property type="entry name" value="CYTCHRMECIAB"/>
</dbReference>
<organism evidence="13">
    <name type="scientific">Eutreptiella gymnastica</name>
    <dbReference type="NCBI Taxonomy" id="73025"/>
    <lineage>
        <taxon>Eukaryota</taxon>
        <taxon>Discoba</taxon>
        <taxon>Euglenozoa</taxon>
        <taxon>Euglenida</taxon>
        <taxon>Spirocuta</taxon>
        <taxon>Euglenophyceae</taxon>
        <taxon>Eutreptiales</taxon>
        <taxon>Eutreptiaceae</taxon>
        <taxon>Eutreptiella</taxon>
    </lineage>
</organism>
<evidence type="ECO:0000256" key="8">
    <source>
        <dbReference type="PROSITE-ProRule" id="PRU00433"/>
    </source>
</evidence>
<name>A0A6T2B2X9_9EUGL</name>
<evidence type="ECO:0000256" key="9">
    <source>
        <dbReference type="RuleBase" id="RU004426"/>
    </source>
</evidence>
<sequence>MASADCQRGQKLYEARAAQCHAIKRGDNTTGPSLYKIFGSVAGTVPGFAYSIANRNATNIIWNEESLDKFLENPKKFLPGNKMGFAGMKKQKDRKDIIEYMKSI</sequence>
<dbReference type="GO" id="GO:0046872">
    <property type="term" value="F:metal ion binding"/>
    <property type="evidence" value="ECO:0007669"/>
    <property type="project" value="UniProtKB-KW"/>
</dbReference>
<evidence type="ECO:0000313" key="13">
    <source>
        <dbReference type="EMBL" id="CAE0813688.1"/>
    </source>
</evidence>
<keyword evidence="10" id="KW-0496">Mitochondrion</keyword>
<dbReference type="AlphaFoldDB" id="A0A6T2B2X9"/>
<keyword evidence="6 10" id="KW-0249">Electron transport</keyword>
<keyword evidence="3 10" id="KW-0813">Transport</keyword>
<keyword evidence="7 8" id="KW-0408">Iron</keyword>
<comment type="subcellular location">
    <subcellularLocation>
        <location evidence="1">Mitochondrion intermembrane space</location>
    </subcellularLocation>
</comment>
<evidence type="ECO:0000313" key="12">
    <source>
        <dbReference type="EMBL" id="CAE0813687.1"/>
    </source>
</evidence>
<evidence type="ECO:0000256" key="10">
    <source>
        <dbReference type="RuleBase" id="RU004427"/>
    </source>
</evidence>
<dbReference type="InterPro" id="IPR009056">
    <property type="entry name" value="Cyt_c-like_dom"/>
</dbReference>
<keyword evidence="5 8" id="KW-0479">Metal-binding</keyword>
<accession>A0A6T2B2X9</accession>
<evidence type="ECO:0000256" key="2">
    <source>
        <dbReference type="ARBA" id="ARBA00006488"/>
    </source>
</evidence>
<evidence type="ECO:0000256" key="4">
    <source>
        <dbReference type="ARBA" id="ARBA00022617"/>
    </source>
</evidence>
<evidence type="ECO:0000256" key="6">
    <source>
        <dbReference type="ARBA" id="ARBA00022982"/>
    </source>
</evidence>
<dbReference type="Pfam" id="PF00034">
    <property type="entry name" value="Cytochrom_C"/>
    <property type="match status" value="1"/>
</dbReference>
<comment type="PTM">
    <text evidence="10">Binds 1 heme group per subunit.</text>
</comment>